<sequence>MGSFSDSIIKRGASFRRSLKFSKKDKDKPCDKEPLSAVPEGSAEEKKEEKEEEQEEEEEAYLREEMEEAYTLPELPHTPLSGTRFCTLIIFPFSPPVMQINKLIEMEVLEEAHLNLLAMRQEFRQEQEKCGEDSSMELAKKEKDLSLLYGDLRKKINTIVRDSNSFPSRNKGLLVPVARIIQEEEKRAEEPGGLPDSWMEAWREAVCEGVQVKVDGVHLEPQEQNVSWLAVHLGLLGKSIVLDLESVKKELRSSYPPSFKVFSTYVRSYHRVVGQHLKKLERQTTELKDLYSLLDWIINRYKSEKIMGSLSLQPNMKDESADLQLEDDFLQQLKGKYCSKVKEEMRFSLDRIIQNEFDDVWKERKSPEKDEEFLDSQIHMDVWTRVKGNAVSSQKIDAQLGQKVISSCLEELKQFPKRFETDFRRHCSAFRPQPLWTEYQITYINSFAALQKHMEEYRDACPDGVEAFKKEVKWLIVKLRQDLEDQFKEDVKPYLRKMMTRKWLTDDSDFKQLYKRTEELSQHCALMRPPHVEEFASHLHYHVAKEYVGQLMKNNYTCKNQKHEKAAKKIREQWGNLGDLFEDMKSTHKWLHPVGDDLSDIIMQKNKADIKKHLQPIVEHYPDFSKKHLVAVLYFRGLLRGREYQLILQTLTELKKKLGSVNESQFHRPAADTDELYRPASLQERCVQLFTAAFPAGFVELKRRAPDIASVAVCLITALRVWSECFSACWSRFCTWIRTMRLRSESTETDGSRLNFLPDLSGRGRWFNFRRGSRAQPAGNNTTITDGHQTLKGEEPQPVIRTYEQILEAKDWSEASQQLIEREECLFGENVETEALKNHNDEVDKLAADYKNLQGLILETLKQSLTPGEDNLEVLASATRAISQEVVQDQQWKQRGQTPPAWRPCDWKNLHDSTLHSLVEERIDNPSMSPADQAAPSSFQANINSMGRQLKEDLLFVVKEVKGCYPPEMDICNFYAKLYHQAFSARLRKITEFVLEYNDGTFLLRWVNEYYPEILQKPELASEIDINALGKLLTKEFLKPLEEQYLNTKQDELMTYIRRVLEQEKENWNKGEEPKREDGCFISHVAYDIIQLVNGMVTSAEKILGDLHKAQIITSPLKDLMERDVLTKRKHLFIEDVRETCLLALPDMKQSAHTYLLKPVHEVLKPQYRKLGTNDWLNKSAFAKLLGGIEEELQGLQGLVESCQQELVGQLHQEVTAEYVKRLLRGAVKLKDKERQLKAYMTVKNDAESLHDLFSRMGSKQDWLKEVLIGIAEVLKLQELPSIQMSVVSLGTAFSDLSEKHVSALLKLKTNLSKADRKIVKDTLSDTLMEMGGAVTAHQFFSSVQVK</sequence>
<proteinExistence type="predicted"/>
<dbReference type="EMBL" id="CM041539">
    <property type="protein sequence ID" value="KAI3367095.1"/>
    <property type="molecule type" value="Genomic_DNA"/>
</dbReference>
<accession>A0ACB8WHB1</accession>
<protein>
    <submittedName>
        <fullName evidence="1">Uncharacterized protein</fullName>
    </submittedName>
</protein>
<comment type="caution">
    <text evidence="1">The sequence shown here is derived from an EMBL/GenBank/DDBJ whole genome shotgun (WGS) entry which is preliminary data.</text>
</comment>
<gene>
    <name evidence="1" type="ORF">L3Q82_008160</name>
</gene>
<name>A0ACB8WHB1_9TELE</name>
<evidence type="ECO:0000313" key="1">
    <source>
        <dbReference type="EMBL" id="KAI3367095.1"/>
    </source>
</evidence>
<reference evidence="1" key="1">
    <citation type="submission" date="2022-04" db="EMBL/GenBank/DDBJ databases">
        <title>Jade perch genome.</title>
        <authorList>
            <person name="Chao B."/>
        </authorList>
    </citation>
    <scope>NUCLEOTIDE SEQUENCE</scope>
    <source>
        <strain evidence="1">CB-2022</strain>
    </source>
</reference>
<organism evidence="1 2">
    <name type="scientific">Scortum barcoo</name>
    <name type="common">barcoo grunter</name>
    <dbReference type="NCBI Taxonomy" id="214431"/>
    <lineage>
        <taxon>Eukaryota</taxon>
        <taxon>Metazoa</taxon>
        <taxon>Chordata</taxon>
        <taxon>Craniata</taxon>
        <taxon>Vertebrata</taxon>
        <taxon>Euteleostomi</taxon>
        <taxon>Actinopterygii</taxon>
        <taxon>Neopterygii</taxon>
        <taxon>Teleostei</taxon>
        <taxon>Neoteleostei</taxon>
        <taxon>Acanthomorphata</taxon>
        <taxon>Eupercaria</taxon>
        <taxon>Centrarchiformes</taxon>
        <taxon>Terapontoidei</taxon>
        <taxon>Terapontidae</taxon>
        <taxon>Scortum</taxon>
    </lineage>
</organism>
<evidence type="ECO:0000313" key="2">
    <source>
        <dbReference type="Proteomes" id="UP000831701"/>
    </source>
</evidence>
<keyword evidence="2" id="KW-1185">Reference proteome</keyword>
<dbReference type="Proteomes" id="UP000831701">
    <property type="component" value="Chromosome 9"/>
</dbReference>